<dbReference type="GeneID" id="24821287"/>
<dbReference type="Proteomes" id="UP000032408">
    <property type="component" value="Chromosome"/>
</dbReference>
<dbReference type="AlphaFoldDB" id="A0A0D5C5J4"/>
<dbReference type="RefSeq" id="WP_048118345.1">
    <property type="nucleotide sequence ID" value="NZ_CP011070.1"/>
</dbReference>
<evidence type="ECO:0000313" key="1">
    <source>
        <dbReference type="EMBL" id="AJW71793.1"/>
    </source>
</evidence>
<dbReference type="STRING" id="1580092.NADRNF5_2120"/>
<dbReference type="InterPro" id="IPR014729">
    <property type="entry name" value="Rossmann-like_a/b/a_fold"/>
</dbReference>
<dbReference type="OrthoDB" id="10500at2157"/>
<proteinExistence type="predicted"/>
<dbReference type="HOGENOM" id="CLU_056004_1_0_2"/>
<reference evidence="2" key="1">
    <citation type="submission" date="2015-03" db="EMBL/GenBank/DDBJ databases">
        <title>Characterization of two novel Thaumarchaeota isolated from the Northern Adriatic Sea.</title>
        <authorList>
            <person name="Bayer B."/>
            <person name="Vojvoda J."/>
            <person name="Offre P."/>
            <person name="Srivastava A."/>
            <person name="Elisabeth N."/>
            <person name="Garcia J.A.L."/>
            <person name="Schleper C."/>
            <person name="Herndl G.J."/>
        </authorList>
    </citation>
    <scope>NUCLEOTIDE SEQUENCE [LARGE SCALE GENOMIC DNA]</scope>
    <source>
        <strain evidence="2">NF5</strain>
    </source>
</reference>
<keyword evidence="2" id="KW-1185">Reference proteome</keyword>
<gene>
    <name evidence="1" type="ORF">NADRNF5_2120</name>
</gene>
<dbReference type="SUPFAM" id="SSF52402">
    <property type="entry name" value="Adenine nucleotide alpha hydrolases-like"/>
    <property type="match status" value="1"/>
</dbReference>
<accession>A0A0D5C5J4</accession>
<name>A0A0D5C5J4_9ARCH</name>
<dbReference type="NCBIfam" id="TIGR03573">
    <property type="entry name" value="WbuX"/>
    <property type="match status" value="1"/>
</dbReference>
<organism evidence="1 2">
    <name type="scientific">Nitrosopumilus adriaticus</name>
    <dbReference type="NCBI Taxonomy" id="1580092"/>
    <lineage>
        <taxon>Archaea</taxon>
        <taxon>Nitrososphaerota</taxon>
        <taxon>Nitrososphaeria</taxon>
        <taxon>Nitrosopumilales</taxon>
        <taxon>Nitrosopumilaceae</taxon>
        <taxon>Nitrosopumilus</taxon>
    </lineage>
</organism>
<dbReference type="Gene3D" id="3.40.50.620">
    <property type="entry name" value="HUPs"/>
    <property type="match status" value="1"/>
</dbReference>
<evidence type="ECO:0000313" key="2">
    <source>
        <dbReference type="Proteomes" id="UP000032408"/>
    </source>
</evidence>
<protein>
    <submittedName>
        <fullName evidence="1">Pseudaminic acid biosynthesis protein PseA</fullName>
    </submittedName>
</protein>
<dbReference type="InterPro" id="IPR020022">
    <property type="entry name" value="N-acetyl_sugar_amidoTrfase"/>
</dbReference>
<dbReference type="KEGG" id="nin:NADRNF5_2120"/>
<sequence>MKYCKLCLYPDTKPQLEFNNDGICSACTNFKKKSEINWEQKRKELEEILKKFSSKDSSNYDCIIPVSGGKDSTFQTYFIKEELGYNPLVINFHPLDQTNLGKKNLENLKNLGVDCIEFSPNPIIYKKLAKFGLMELGDYQWPEHIGIFTIPIQIAVKNKIPLIIWGENPQFEYGKPTDISKQTLLDKEWNEKNGGYFLDKIKPQDMTKYGFDLMDLKPYIYPSDEEIREVGVTGIFLGTYIEWNIFKQLEIVKKLGFSEDSEIREGTYDSWENLDVKFTSFHDYFKFLKFGFGRATDHASIEIRHGRITRHQGLELVKKHEGKIPTKYLSEFLEQAELSREQFIEICDKFTNLDLFKKDENGKLLRDQEGNIEKISFDN</sequence>
<dbReference type="EMBL" id="CP011070">
    <property type="protein sequence ID" value="AJW71793.1"/>
    <property type="molecule type" value="Genomic_DNA"/>
</dbReference>
<reference evidence="1 2" key="2">
    <citation type="journal article" date="2016" name="ISME J.">
        <title>Physiological and genomic characterization of two novel marine thaumarchaeal strains indicates niche differentiation.</title>
        <authorList>
            <person name="Bayer B."/>
            <person name="Vojvoda J."/>
            <person name="Offre P."/>
            <person name="Alves R.J."/>
            <person name="Elisabeth N.H."/>
            <person name="Garcia J.A."/>
            <person name="Volland J.M."/>
            <person name="Srivastava A."/>
            <person name="Schleper C."/>
            <person name="Herndl G.J."/>
        </authorList>
    </citation>
    <scope>NUCLEOTIDE SEQUENCE [LARGE SCALE GENOMIC DNA]</scope>
    <source>
        <strain evidence="1 2">NF5</strain>
    </source>
</reference>